<evidence type="ECO:0000256" key="3">
    <source>
        <dbReference type="ARBA" id="ARBA00023125"/>
    </source>
</evidence>
<dbReference type="InterPro" id="IPR036390">
    <property type="entry name" value="WH_DNA-bd_sf"/>
</dbReference>
<accession>A0ABW2Y9P0</accession>
<dbReference type="InterPro" id="IPR058163">
    <property type="entry name" value="LysR-type_TF_proteobact-type"/>
</dbReference>
<dbReference type="PANTHER" id="PTHR30537:SF5">
    <property type="entry name" value="HTH-TYPE TRANSCRIPTIONAL ACTIVATOR TTDR-RELATED"/>
    <property type="match status" value="1"/>
</dbReference>
<protein>
    <submittedName>
        <fullName evidence="6">LysR family transcriptional regulator</fullName>
    </submittedName>
</protein>
<dbReference type="Gene3D" id="1.10.10.10">
    <property type="entry name" value="Winged helix-like DNA-binding domain superfamily/Winged helix DNA-binding domain"/>
    <property type="match status" value="1"/>
</dbReference>
<feature type="domain" description="HTH lysR-type" evidence="5">
    <location>
        <begin position="1"/>
        <end position="59"/>
    </location>
</feature>
<keyword evidence="4" id="KW-0804">Transcription</keyword>
<dbReference type="SUPFAM" id="SSF46785">
    <property type="entry name" value="Winged helix' DNA-binding domain"/>
    <property type="match status" value="1"/>
</dbReference>
<dbReference type="EMBL" id="JBHTIF010000001">
    <property type="protein sequence ID" value="MFD0724636.1"/>
    <property type="molecule type" value="Genomic_DNA"/>
</dbReference>
<comment type="similarity">
    <text evidence="1">Belongs to the LysR transcriptional regulatory family.</text>
</comment>
<comment type="caution">
    <text evidence="6">The sequence shown here is derived from an EMBL/GenBank/DDBJ whole genome shotgun (WGS) entry which is preliminary data.</text>
</comment>
<dbReference type="CDD" id="cd08422">
    <property type="entry name" value="PBP2_CrgA_like"/>
    <property type="match status" value="1"/>
</dbReference>
<dbReference type="Proteomes" id="UP001597110">
    <property type="component" value="Unassembled WGS sequence"/>
</dbReference>
<keyword evidence="2" id="KW-0805">Transcription regulation</keyword>
<evidence type="ECO:0000256" key="4">
    <source>
        <dbReference type="ARBA" id="ARBA00023163"/>
    </source>
</evidence>
<dbReference type="Gene3D" id="3.40.190.290">
    <property type="match status" value="1"/>
</dbReference>
<dbReference type="SUPFAM" id="SSF53850">
    <property type="entry name" value="Periplasmic binding protein-like II"/>
    <property type="match status" value="1"/>
</dbReference>
<dbReference type="Pfam" id="PF00126">
    <property type="entry name" value="HTH_1"/>
    <property type="match status" value="1"/>
</dbReference>
<dbReference type="PROSITE" id="PS50931">
    <property type="entry name" value="HTH_LYSR"/>
    <property type="match status" value="1"/>
</dbReference>
<dbReference type="Pfam" id="PF03466">
    <property type="entry name" value="LysR_substrate"/>
    <property type="match status" value="1"/>
</dbReference>
<sequence>MDRLRSLQTFVRAADLGSFHRAAAAEGVSPQAVSKAIRRLEDELGVRLFHRSTRRSQLTDEGERLLARVRSGLDLIDRAWDDVREATLDAGGQIRIATAQGFARRVLVPFLLEFRERHPRIEFELVVEDRYTDLVASGIDLGFRCGHPPEGQVVVRDLFRMQLVTCASPAYLRAHGVPTRRADLAAHVCTGSRQPNTGRVDAWEFRNGDEIEFEEIPSPFLCNDGDTELEAVLGGLGIGMIDSMIAGHHLRAGRLVPVLCDTISERYGAYLYYPQRATLARRVRLFVDAAVEWIRGRPDWRLAPGEADALLAAFVASRD</sequence>
<name>A0ABW2Y9P0_9GAMM</name>
<evidence type="ECO:0000259" key="5">
    <source>
        <dbReference type="PROSITE" id="PS50931"/>
    </source>
</evidence>
<evidence type="ECO:0000313" key="6">
    <source>
        <dbReference type="EMBL" id="MFD0724636.1"/>
    </source>
</evidence>
<reference evidence="7" key="1">
    <citation type="journal article" date="2019" name="Int. J. Syst. Evol. Microbiol.">
        <title>The Global Catalogue of Microorganisms (GCM) 10K type strain sequencing project: providing services to taxonomists for standard genome sequencing and annotation.</title>
        <authorList>
            <consortium name="The Broad Institute Genomics Platform"/>
            <consortium name="The Broad Institute Genome Sequencing Center for Infectious Disease"/>
            <person name="Wu L."/>
            <person name="Ma J."/>
        </authorList>
    </citation>
    <scope>NUCLEOTIDE SEQUENCE [LARGE SCALE GENOMIC DNA]</scope>
    <source>
        <strain evidence="7">CCUG 55585</strain>
    </source>
</reference>
<keyword evidence="7" id="KW-1185">Reference proteome</keyword>
<dbReference type="PANTHER" id="PTHR30537">
    <property type="entry name" value="HTH-TYPE TRANSCRIPTIONAL REGULATOR"/>
    <property type="match status" value="1"/>
</dbReference>
<proteinExistence type="inferred from homology"/>
<dbReference type="InterPro" id="IPR036388">
    <property type="entry name" value="WH-like_DNA-bd_sf"/>
</dbReference>
<gene>
    <name evidence="6" type="ORF">ACFQ0E_03390</name>
</gene>
<organism evidence="6 7">
    <name type="scientific">Lysobacter brunescens</name>
    <dbReference type="NCBI Taxonomy" id="262323"/>
    <lineage>
        <taxon>Bacteria</taxon>
        <taxon>Pseudomonadati</taxon>
        <taxon>Pseudomonadota</taxon>
        <taxon>Gammaproteobacteria</taxon>
        <taxon>Lysobacterales</taxon>
        <taxon>Lysobacteraceae</taxon>
        <taxon>Lysobacter</taxon>
    </lineage>
</organism>
<dbReference type="InterPro" id="IPR005119">
    <property type="entry name" value="LysR_subst-bd"/>
</dbReference>
<evidence type="ECO:0000256" key="2">
    <source>
        <dbReference type="ARBA" id="ARBA00023015"/>
    </source>
</evidence>
<evidence type="ECO:0000313" key="7">
    <source>
        <dbReference type="Proteomes" id="UP001597110"/>
    </source>
</evidence>
<dbReference type="RefSeq" id="WP_386822288.1">
    <property type="nucleotide sequence ID" value="NZ_JBHTIF010000001.1"/>
</dbReference>
<evidence type="ECO:0000256" key="1">
    <source>
        <dbReference type="ARBA" id="ARBA00009437"/>
    </source>
</evidence>
<keyword evidence="3" id="KW-0238">DNA-binding</keyword>
<dbReference type="InterPro" id="IPR000847">
    <property type="entry name" value="LysR_HTH_N"/>
</dbReference>